<reference evidence="1 2" key="1">
    <citation type="submission" date="2014-04" db="EMBL/GenBank/DDBJ databases">
        <authorList>
            <consortium name="DOE Joint Genome Institute"/>
            <person name="Kuo A."/>
            <person name="Martino E."/>
            <person name="Perotto S."/>
            <person name="Kohler A."/>
            <person name="Nagy L.G."/>
            <person name="Floudas D."/>
            <person name="Copeland A."/>
            <person name="Barry K.W."/>
            <person name="Cichocki N."/>
            <person name="Veneault-Fourrey C."/>
            <person name="LaButti K."/>
            <person name="Lindquist E.A."/>
            <person name="Lipzen A."/>
            <person name="Lundell T."/>
            <person name="Morin E."/>
            <person name="Murat C."/>
            <person name="Sun H."/>
            <person name="Tunlid A."/>
            <person name="Henrissat B."/>
            <person name="Grigoriev I.V."/>
            <person name="Hibbett D.S."/>
            <person name="Martin F."/>
            <person name="Nordberg H.P."/>
            <person name="Cantor M.N."/>
            <person name="Hua S.X."/>
        </authorList>
    </citation>
    <scope>NUCLEOTIDE SEQUENCE [LARGE SCALE GENOMIC DNA]</scope>
    <source>
        <strain evidence="1 2">Zn</strain>
    </source>
</reference>
<proteinExistence type="predicted"/>
<name>A0A0C3D2V3_OIDMZ</name>
<evidence type="ECO:0000313" key="2">
    <source>
        <dbReference type="Proteomes" id="UP000054321"/>
    </source>
</evidence>
<evidence type="ECO:0000313" key="1">
    <source>
        <dbReference type="EMBL" id="KIM96247.1"/>
    </source>
</evidence>
<dbReference type="HOGENOM" id="CLU_463145_0_0_1"/>
<dbReference type="AlphaFoldDB" id="A0A0C3D2V3"/>
<sequence>MDNTKQAVDVATSSAKIGLDVVNVTPNVVDLAQNATGLAQNVAHLAQNTTGLGQTVTGLAQDATDLALTTTYLALNVTEIAQNATGLAQNATGLGQDVTGLGQNVVGLAWKGVSYLYNSSGLDEKLAQCMVEYQRHSISRGLPPIFKDVERYIEDQAITDAELDGLNWRATVTIHERRNLPNIISRLSQCCTSARERDVTKTDMEQRFNSVSFARIGNIVLSHAFAMEGEMRNRRQKAGLPRERRLVPILGRLLSLMPLCGIYEISLLDITIILGKAAMFETVARSRIAALRKQHASQVMNSLLFGGSTQSTAKGFGQLASTFKGERVVIGRIDASRKAKFDNVEVSKFCQFSGSANGQHAAGTPIYMLDSWANLIAQRESLEKEPSGFLQAPSSTATDIHGNKFRHAGPPSKITFTIKKLPDGKLMAKPRKFGFHDYLCSANYDKGRTSSRATGQEKHFGGMIGPIICGCSPDRNKARLTRDGKYGEGLKIDNRIFVGNSIEHTKRLAREKLQILWCSGDWAMGVFFMQTLPQSSYLQGRGECLHCAVENAALTGCAEVIACGGGRASAEARAASEEASSPGGPAGKG</sequence>
<gene>
    <name evidence="1" type="ORF">OIDMADRAFT_59316</name>
</gene>
<reference evidence="2" key="2">
    <citation type="submission" date="2015-01" db="EMBL/GenBank/DDBJ databases">
        <title>Evolutionary Origins and Diversification of the Mycorrhizal Mutualists.</title>
        <authorList>
            <consortium name="DOE Joint Genome Institute"/>
            <consortium name="Mycorrhizal Genomics Consortium"/>
            <person name="Kohler A."/>
            <person name="Kuo A."/>
            <person name="Nagy L.G."/>
            <person name="Floudas D."/>
            <person name="Copeland A."/>
            <person name="Barry K.W."/>
            <person name="Cichocki N."/>
            <person name="Veneault-Fourrey C."/>
            <person name="LaButti K."/>
            <person name="Lindquist E.A."/>
            <person name="Lipzen A."/>
            <person name="Lundell T."/>
            <person name="Morin E."/>
            <person name="Murat C."/>
            <person name="Riley R."/>
            <person name="Ohm R."/>
            <person name="Sun H."/>
            <person name="Tunlid A."/>
            <person name="Henrissat B."/>
            <person name="Grigoriev I.V."/>
            <person name="Hibbett D.S."/>
            <person name="Martin F."/>
        </authorList>
    </citation>
    <scope>NUCLEOTIDE SEQUENCE [LARGE SCALE GENOMIC DNA]</scope>
    <source>
        <strain evidence="2">Zn</strain>
    </source>
</reference>
<accession>A0A0C3D2V3</accession>
<protein>
    <submittedName>
        <fullName evidence="1">Uncharacterized protein</fullName>
    </submittedName>
</protein>
<dbReference type="Proteomes" id="UP000054321">
    <property type="component" value="Unassembled WGS sequence"/>
</dbReference>
<dbReference type="OrthoDB" id="4428833at2759"/>
<keyword evidence="2" id="KW-1185">Reference proteome</keyword>
<dbReference type="EMBL" id="KN832885">
    <property type="protein sequence ID" value="KIM96247.1"/>
    <property type="molecule type" value="Genomic_DNA"/>
</dbReference>
<organism evidence="1 2">
    <name type="scientific">Oidiodendron maius (strain Zn)</name>
    <dbReference type="NCBI Taxonomy" id="913774"/>
    <lineage>
        <taxon>Eukaryota</taxon>
        <taxon>Fungi</taxon>
        <taxon>Dikarya</taxon>
        <taxon>Ascomycota</taxon>
        <taxon>Pezizomycotina</taxon>
        <taxon>Leotiomycetes</taxon>
        <taxon>Leotiomycetes incertae sedis</taxon>
        <taxon>Myxotrichaceae</taxon>
        <taxon>Oidiodendron</taxon>
    </lineage>
</organism>
<dbReference type="InParanoid" id="A0A0C3D2V3"/>